<dbReference type="GO" id="GO:0006508">
    <property type="term" value="P:proteolysis"/>
    <property type="evidence" value="ECO:0007669"/>
    <property type="project" value="UniProtKB-KW"/>
</dbReference>
<reference evidence="1 2" key="1">
    <citation type="submission" date="2018-06" db="EMBL/GenBank/DDBJ databases">
        <authorList>
            <consortium name="Pathogen Informatics"/>
            <person name="Doyle S."/>
        </authorList>
    </citation>
    <scope>NUCLEOTIDE SEQUENCE [LARGE SCALE GENOMIC DNA]</scope>
    <source>
        <strain evidence="1 2">NCTC7922</strain>
    </source>
</reference>
<evidence type="ECO:0000313" key="2">
    <source>
        <dbReference type="Proteomes" id="UP000254174"/>
    </source>
</evidence>
<keyword evidence="1" id="KW-0378">Hydrolase</keyword>
<organism evidence="1 2">
    <name type="scientific">Escherichia coli</name>
    <dbReference type="NCBI Taxonomy" id="562"/>
    <lineage>
        <taxon>Bacteria</taxon>
        <taxon>Pseudomonadati</taxon>
        <taxon>Pseudomonadota</taxon>
        <taxon>Gammaproteobacteria</taxon>
        <taxon>Enterobacterales</taxon>
        <taxon>Enterobacteriaceae</taxon>
        <taxon>Escherichia</taxon>
    </lineage>
</organism>
<keyword evidence="1" id="KW-0645">Protease</keyword>
<dbReference type="EC" id="3.4.-.-" evidence="1"/>
<dbReference type="GO" id="GO:0008047">
    <property type="term" value="F:enzyme activator activity"/>
    <property type="evidence" value="ECO:0007669"/>
    <property type="project" value="InterPro"/>
</dbReference>
<proteinExistence type="predicted"/>
<evidence type="ECO:0000313" key="1">
    <source>
        <dbReference type="EMBL" id="STM16653.1"/>
    </source>
</evidence>
<accession>A0A377D6S0</accession>
<dbReference type="Pfam" id="PF01750">
    <property type="entry name" value="HycI"/>
    <property type="match status" value="1"/>
</dbReference>
<dbReference type="InterPro" id="IPR000671">
    <property type="entry name" value="Peptidase_A31"/>
</dbReference>
<dbReference type="Gene3D" id="3.40.50.1450">
    <property type="entry name" value="HybD-like"/>
    <property type="match status" value="1"/>
</dbReference>
<dbReference type="SUPFAM" id="SSF53163">
    <property type="entry name" value="HybD-like"/>
    <property type="match status" value="1"/>
</dbReference>
<gene>
    <name evidence="1" type="primary">hycI_1</name>
    <name evidence="1" type="ORF">NCTC7922_03072</name>
</gene>
<dbReference type="EMBL" id="UGFC01000006">
    <property type="protein sequence ID" value="STM16653.1"/>
    <property type="molecule type" value="Genomic_DNA"/>
</dbReference>
<sequence>MMTTHNMPLNYLIDQLKEDIGEVIFLGIQPDIVGFYYPMTQPIKDAGRNRLSTTGRLGREWRIRAVSGGRRVVRRQTCSRFGIWTCNCDV</sequence>
<dbReference type="EC" id="3.4.23.51" evidence="1"/>
<protein>
    <submittedName>
        <fullName evidence="1">Hydrogenase 3 maturation protease</fullName>
        <ecNumber evidence="1">3.4.-.-</ecNumber>
        <ecNumber evidence="1">3.4.23.51</ecNumber>
    </submittedName>
</protein>
<dbReference type="InterPro" id="IPR023430">
    <property type="entry name" value="Pept_HybD-like_dom_sf"/>
</dbReference>
<dbReference type="AlphaFoldDB" id="A0A377D6S0"/>
<dbReference type="Proteomes" id="UP000254174">
    <property type="component" value="Unassembled WGS sequence"/>
</dbReference>
<dbReference type="GO" id="GO:0008233">
    <property type="term" value="F:peptidase activity"/>
    <property type="evidence" value="ECO:0007669"/>
    <property type="project" value="UniProtKB-KW"/>
</dbReference>
<name>A0A377D6S0_ECOLX</name>